<keyword evidence="3" id="KW-0408">Iron</keyword>
<evidence type="ECO:0000256" key="1">
    <source>
        <dbReference type="ARBA" id="ARBA00022714"/>
    </source>
</evidence>
<proteinExistence type="predicted"/>
<dbReference type="EMBL" id="RRCH01000004">
    <property type="protein sequence ID" value="RRJ33120.1"/>
    <property type="molecule type" value="Genomic_DNA"/>
</dbReference>
<dbReference type="PANTHER" id="PTHR40261">
    <property type="match status" value="1"/>
</dbReference>
<keyword evidence="7" id="KW-1185">Reference proteome</keyword>
<dbReference type="CDD" id="cd03467">
    <property type="entry name" value="Rieske"/>
    <property type="match status" value="1"/>
</dbReference>
<reference evidence="6 7" key="1">
    <citation type="submission" date="2018-11" db="EMBL/GenBank/DDBJ databases">
        <title>Taxonoimc description of Halomarina strain SPP-AMP-1.</title>
        <authorList>
            <person name="Pal Y."/>
            <person name="Srinivasana K."/>
            <person name="Verma A."/>
            <person name="Kumar P."/>
        </authorList>
    </citation>
    <scope>NUCLEOTIDE SEQUENCE [LARGE SCALE GENOMIC DNA]</scope>
    <source>
        <strain evidence="6 7">SPP-AMP-1</strain>
    </source>
</reference>
<dbReference type="RefSeq" id="WP_124953778.1">
    <property type="nucleotide sequence ID" value="NZ_RRCH01000004.1"/>
</dbReference>
<keyword evidence="2" id="KW-0479">Metal-binding</keyword>
<evidence type="ECO:0000313" key="6">
    <source>
        <dbReference type="EMBL" id="RRJ33120.1"/>
    </source>
</evidence>
<evidence type="ECO:0000313" key="7">
    <source>
        <dbReference type="Proteomes" id="UP000282322"/>
    </source>
</evidence>
<dbReference type="PROSITE" id="PS51296">
    <property type="entry name" value="RIESKE"/>
    <property type="match status" value="1"/>
</dbReference>
<dbReference type="InterPro" id="IPR017941">
    <property type="entry name" value="Rieske_2Fe-2S"/>
</dbReference>
<feature type="domain" description="Rieske" evidence="5">
    <location>
        <begin position="7"/>
        <end position="111"/>
    </location>
</feature>
<dbReference type="Proteomes" id="UP000282322">
    <property type="component" value="Unassembled WGS sequence"/>
</dbReference>
<accession>A0A3P3RJV5</accession>
<dbReference type="Pfam" id="PF00355">
    <property type="entry name" value="Rieske"/>
    <property type="match status" value="1"/>
</dbReference>
<dbReference type="InterPro" id="IPR036922">
    <property type="entry name" value="Rieske_2Fe-2S_sf"/>
</dbReference>
<organism evidence="6 7">
    <name type="scientific">Halocatena pleomorpha</name>
    <dbReference type="NCBI Taxonomy" id="1785090"/>
    <lineage>
        <taxon>Archaea</taxon>
        <taxon>Methanobacteriati</taxon>
        <taxon>Methanobacteriota</taxon>
        <taxon>Stenosarchaea group</taxon>
        <taxon>Halobacteria</taxon>
        <taxon>Halobacteriales</taxon>
        <taxon>Natronomonadaceae</taxon>
        <taxon>Halocatena</taxon>
    </lineage>
</organism>
<dbReference type="OrthoDB" id="250454at2157"/>
<gene>
    <name evidence="6" type="ORF">EIK79_03590</name>
</gene>
<evidence type="ECO:0000256" key="4">
    <source>
        <dbReference type="ARBA" id="ARBA00023014"/>
    </source>
</evidence>
<evidence type="ECO:0000259" key="5">
    <source>
        <dbReference type="PROSITE" id="PS51296"/>
    </source>
</evidence>
<sequence length="139" mass="15098">MTVGERIAPVDEVPEETTVLFTVREVATDERTEGILVRSNGTITSWLNYCQHLTHIRLDKGSGAGLRDGEIVCTNHGAMFDADTGQCTYGPCEGAYLNALDVTIENDGVYLTDDAYEFVALGPAETDDLDLTSTSNVEF</sequence>
<dbReference type="AlphaFoldDB" id="A0A3P3RJV5"/>
<dbReference type="PANTHER" id="PTHR40261:SF1">
    <property type="entry name" value="RIESKE DOMAIN-CONTAINING PROTEIN"/>
    <property type="match status" value="1"/>
</dbReference>
<dbReference type="GO" id="GO:0046872">
    <property type="term" value="F:metal ion binding"/>
    <property type="evidence" value="ECO:0007669"/>
    <property type="project" value="UniProtKB-KW"/>
</dbReference>
<name>A0A3P3RJV5_9EURY</name>
<dbReference type="Gene3D" id="2.102.10.10">
    <property type="entry name" value="Rieske [2Fe-2S] iron-sulphur domain"/>
    <property type="match status" value="1"/>
</dbReference>
<comment type="caution">
    <text evidence="6">The sequence shown here is derived from an EMBL/GenBank/DDBJ whole genome shotgun (WGS) entry which is preliminary data.</text>
</comment>
<dbReference type="GO" id="GO:0051537">
    <property type="term" value="F:2 iron, 2 sulfur cluster binding"/>
    <property type="evidence" value="ECO:0007669"/>
    <property type="project" value="UniProtKB-KW"/>
</dbReference>
<evidence type="ECO:0000256" key="2">
    <source>
        <dbReference type="ARBA" id="ARBA00022723"/>
    </source>
</evidence>
<dbReference type="SUPFAM" id="SSF50022">
    <property type="entry name" value="ISP domain"/>
    <property type="match status" value="1"/>
</dbReference>
<protein>
    <submittedName>
        <fullName evidence="6">(2Fe-2S)-binding protein</fullName>
    </submittedName>
</protein>
<evidence type="ECO:0000256" key="3">
    <source>
        <dbReference type="ARBA" id="ARBA00023004"/>
    </source>
</evidence>
<keyword evidence="1" id="KW-0001">2Fe-2S</keyword>
<keyword evidence="4" id="KW-0411">Iron-sulfur</keyword>